<dbReference type="AlphaFoldDB" id="A0A433VVY5"/>
<keyword evidence="2" id="KW-1185">Reference proteome</keyword>
<sequence length="192" mass="22502">MEKLVEWVQKRWNYSINAIANQVPNLESKVLEQKLKDKLGWLNEYQEEIKVWSEMVEMTRSLETYLKTNEINQQSFMNFEFLQSCLDFKVNPNFKQKIIDYLIKESSQIPADITLLATSDIIESIFGKYKHFSSKCPIKQIGQTVLSICLCTMNLATSVVKQALETIRYLERMVNQSFWSVYAVTKKNYVSV</sequence>
<comment type="caution">
    <text evidence="1">The sequence shown here is derived from an EMBL/GenBank/DDBJ whole genome shotgun (WGS) entry which is preliminary data.</text>
</comment>
<accession>A0A433VVY5</accession>
<evidence type="ECO:0000313" key="1">
    <source>
        <dbReference type="EMBL" id="RUT10228.1"/>
    </source>
</evidence>
<name>A0A433VVY5_9CYAN</name>
<protein>
    <submittedName>
        <fullName evidence="1">Uncharacterized protein</fullName>
    </submittedName>
</protein>
<proteinExistence type="predicted"/>
<gene>
    <name evidence="1" type="ORF">DSM106972_007230</name>
</gene>
<reference evidence="1" key="2">
    <citation type="journal article" date="2019" name="Genome Biol. Evol.">
        <title>Day and night: Metabolic profiles and evolutionary relationships of six axenic non-marine cyanobacteria.</title>
        <authorList>
            <person name="Will S.E."/>
            <person name="Henke P."/>
            <person name="Boedeker C."/>
            <person name="Huang S."/>
            <person name="Brinkmann H."/>
            <person name="Rohde M."/>
            <person name="Jarek M."/>
            <person name="Friedl T."/>
            <person name="Seufert S."/>
            <person name="Schumacher M."/>
            <person name="Overmann J."/>
            <person name="Neumann-Schaal M."/>
            <person name="Petersen J."/>
        </authorList>
    </citation>
    <scope>NUCLEOTIDE SEQUENCE [LARGE SCALE GENOMIC DNA]</scope>
    <source>
        <strain evidence="1">PCC 7102</strain>
    </source>
</reference>
<organism evidence="1 2">
    <name type="scientific">Dulcicalothrix desertica PCC 7102</name>
    <dbReference type="NCBI Taxonomy" id="232991"/>
    <lineage>
        <taxon>Bacteria</taxon>
        <taxon>Bacillati</taxon>
        <taxon>Cyanobacteriota</taxon>
        <taxon>Cyanophyceae</taxon>
        <taxon>Nostocales</taxon>
        <taxon>Calotrichaceae</taxon>
        <taxon>Dulcicalothrix</taxon>
    </lineage>
</organism>
<evidence type="ECO:0000313" key="2">
    <source>
        <dbReference type="Proteomes" id="UP000271624"/>
    </source>
</evidence>
<reference evidence="1" key="1">
    <citation type="submission" date="2018-12" db="EMBL/GenBank/DDBJ databases">
        <authorList>
            <person name="Will S."/>
            <person name="Neumann-Schaal M."/>
            <person name="Henke P."/>
        </authorList>
    </citation>
    <scope>NUCLEOTIDE SEQUENCE</scope>
    <source>
        <strain evidence="1">PCC 7102</strain>
    </source>
</reference>
<dbReference type="RefSeq" id="WP_233787764.1">
    <property type="nucleotide sequence ID" value="NZ_VLKB01000010.1"/>
</dbReference>
<dbReference type="Proteomes" id="UP000271624">
    <property type="component" value="Unassembled WGS sequence"/>
</dbReference>
<dbReference type="EMBL" id="RSCL01000001">
    <property type="protein sequence ID" value="RUT10228.1"/>
    <property type="molecule type" value="Genomic_DNA"/>
</dbReference>